<comment type="similarity">
    <text evidence="7">Belongs to the binding-protein-dependent transport system permease family.</text>
</comment>
<gene>
    <name evidence="9" type="ORF">Afil01_00670</name>
</gene>
<feature type="transmembrane region" description="Helical" evidence="7">
    <location>
        <begin position="238"/>
        <end position="260"/>
    </location>
</feature>
<dbReference type="RefSeq" id="WP_285660503.1">
    <property type="nucleotide sequence ID" value="NZ_BSTX01000001.1"/>
</dbReference>
<dbReference type="Pfam" id="PF00528">
    <property type="entry name" value="BPD_transp_1"/>
    <property type="match status" value="1"/>
</dbReference>
<evidence type="ECO:0000256" key="5">
    <source>
        <dbReference type="ARBA" id="ARBA00022989"/>
    </source>
</evidence>
<dbReference type="InterPro" id="IPR035906">
    <property type="entry name" value="MetI-like_sf"/>
</dbReference>
<dbReference type="PANTHER" id="PTHR30614">
    <property type="entry name" value="MEMBRANE COMPONENT OF AMINO ACID ABC TRANSPORTER"/>
    <property type="match status" value="1"/>
</dbReference>
<feature type="transmembrane region" description="Helical" evidence="7">
    <location>
        <begin position="139"/>
        <end position="159"/>
    </location>
</feature>
<dbReference type="Proteomes" id="UP001165079">
    <property type="component" value="Unassembled WGS sequence"/>
</dbReference>
<evidence type="ECO:0000256" key="3">
    <source>
        <dbReference type="ARBA" id="ARBA00022475"/>
    </source>
</evidence>
<accession>A0A9W6W838</accession>
<dbReference type="PANTHER" id="PTHR30614:SF21">
    <property type="entry name" value="AMINO ACID ABC TRANSPORTER PERMEASE"/>
    <property type="match status" value="1"/>
</dbReference>
<comment type="subcellular location">
    <subcellularLocation>
        <location evidence="1 7">Cell membrane</location>
        <topology evidence="1 7">Multi-pass membrane protein</topology>
    </subcellularLocation>
</comment>
<dbReference type="CDD" id="cd06261">
    <property type="entry name" value="TM_PBP2"/>
    <property type="match status" value="1"/>
</dbReference>
<feature type="transmembrane region" description="Helical" evidence="7">
    <location>
        <begin position="21"/>
        <end position="41"/>
    </location>
</feature>
<proteinExistence type="inferred from homology"/>
<dbReference type="GO" id="GO:0043190">
    <property type="term" value="C:ATP-binding cassette (ABC) transporter complex"/>
    <property type="evidence" value="ECO:0007669"/>
    <property type="project" value="InterPro"/>
</dbReference>
<evidence type="ECO:0000256" key="1">
    <source>
        <dbReference type="ARBA" id="ARBA00004651"/>
    </source>
</evidence>
<feature type="transmembrane region" description="Helical" evidence="7">
    <location>
        <begin position="196"/>
        <end position="218"/>
    </location>
</feature>
<evidence type="ECO:0000313" key="9">
    <source>
        <dbReference type="EMBL" id="GLZ75260.1"/>
    </source>
</evidence>
<keyword evidence="2 7" id="KW-0813">Transport</keyword>
<name>A0A9W6W838_9ACTN</name>
<feature type="domain" description="ABC transmembrane type-1" evidence="8">
    <location>
        <begin position="71"/>
        <end position="260"/>
    </location>
</feature>
<keyword evidence="3" id="KW-1003">Cell membrane</keyword>
<evidence type="ECO:0000256" key="6">
    <source>
        <dbReference type="ARBA" id="ARBA00023136"/>
    </source>
</evidence>
<dbReference type="Gene3D" id="1.10.3720.10">
    <property type="entry name" value="MetI-like"/>
    <property type="match status" value="1"/>
</dbReference>
<comment type="caution">
    <text evidence="9">The sequence shown here is derived from an EMBL/GenBank/DDBJ whole genome shotgun (WGS) entry which is preliminary data.</text>
</comment>
<dbReference type="NCBIfam" id="TIGR01726">
    <property type="entry name" value="HEQRo_perm_3TM"/>
    <property type="match status" value="1"/>
</dbReference>
<dbReference type="GO" id="GO:0022857">
    <property type="term" value="F:transmembrane transporter activity"/>
    <property type="evidence" value="ECO:0007669"/>
    <property type="project" value="InterPro"/>
</dbReference>
<evidence type="ECO:0000256" key="2">
    <source>
        <dbReference type="ARBA" id="ARBA00022448"/>
    </source>
</evidence>
<dbReference type="InterPro" id="IPR043429">
    <property type="entry name" value="ArtM/GltK/GlnP/TcyL/YhdX-like"/>
</dbReference>
<reference evidence="9" key="1">
    <citation type="submission" date="2023-03" db="EMBL/GenBank/DDBJ databases">
        <title>Actinorhabdospora filicis NBRC 111898.</title>
        <authorList>
            <person name="Ichikawa N."/>
            <person name="Sato H."/>
            <person name="Tonouchi N."/>
        </authorList>
    </citation>
    <scope>NUCLEOTIDE SEQUENCE</scope>
    <source>
        <strain evidence="9">NBRC 111898</strain>
    </source>
</reference>
<sequence length="290" mass="31029">MSNQHSTVLFDALGPKGRRKVALYSALSALVVLGALAWAAVTLNGEGFFDQQRWVDALDQLIVENTYIPGLLNTLEAAGIGCVGAVVLGALVGFGRVSRFKAVRFLASVYVQFFRAMPVLLLIWIPFTVLNHLGTDINGLWYVVVGLAVYNGAVLAEILRSGVNALPAGQAAAGHAIGLTHGQVTRLIIFPQAFRNMLPAVLAQLVVLLKDTALGYIVTYPELLKMSYQTAGSYPNSFLQVLLVAATMYFVVAYALSKVVSLIDKRMRRKVARPAKAAAVPVAADVDTGA</sequence>
<organism evidence="9 10">
    <name type="scientific">Actinorhabdospora filicis</name>
    <dbReference type="NCBI Taxonomy" id="1785913"/>
    <lineage>
        <taxon>Bacteria</taxon>
        <taxon>Bacillati</taxon>
        <taxon>Actinomycetota</taxon>
        <taxon>Actinomycetes</taxon>
        <taxon>Micromonosporales</taxon>
        <taxon>Micromonosporaceae</taxon>
        <taxon>Actinorhabdospora</taxon>
    </lineage>
</organism>
<dbReference type="SUPFAM" id="SSF161098">
    <property type="entry name" value="MetI-like"/>
    <property type="match status" value="1"/>
</dbReference>
<evidence type="ECO:0000256" key="4">
    <source>
        <dbReference type="ARBA" id="ARBA00022692"/>
    </source>
</evidence>
<evidence type="ECO:0000313" key="10">
    <source>
        <dbReference type="Proteomes" id="UP001165079"/>
    </source>
</evidence>
<protein>
    <submittedName>
        <fullName evidence="9">Glutamate ABC transporter permease</fullName>
    </submittedName>
</protein>
<keyword evidence="4 7" id="KW-0812">Transmembrane</keyword>
<keyword evidence="6 7" id="KW-0472">Membrane</keyword>
<feature type="transmembrane region" description="Helical" evidence="7">
    <location>
        <begin position="109"/>
        <end position="127"/>
    </location>
</feature>
<dbReference type="GO" id="GO:0006865">
    <property type="term" value="P:amino acid transport"/>
    <property type="evidence" value="ECO:0007669"/>
    <property type="project" value="TreeGrafter"/>
</dbReference>
<keyword evidence="5 7" id="KW-1133">Transmembrane helix</keyword>
<evidence type="ECO:0000259" key="8">
    <source>
        <dbReference type="PROSITE" id="PS50928"/>
    </source>
</evidence>
<keyword evidence="10" id="KW-1185">Reference proteome</keyword>
<evidence type="ECO:0000256" key="7">
    <source>
        <dbReference type="RuleBase" id="RU363032"/>
    </source>
</evidence>
<dbReference type="EMBL" id="BSTX01000001">
    <property type="protein sequence ID" value="GLZ75260.1"/>
    <property type="molecule type" value="Genomic_DNA"/>
</dbReference>
<dbReference type="InterPro" id="IPR010065">
    <property type="entry name" value="AA_ABC_transptr_permease_3TM"/>
</dbReference>
<dbReference type="InterPro" id="IPR000515">
    <property type="entry name" value="MetI-like"/>
</dbReference>
<dbReference type="AlphaFoldDB" id="A0A9W6W838"/>
<dbReference type="PROSITE" id="PS50928">
    <property type="entry name" value="ABC_TM1"/>
    <property type="match status" value="1"/>
</dbReference>
<feature type="transmembrane region" description="Helical" evidence="7">
    <location>
        <begin position="77"/>
        <end position="97"/>
    </location>
</feature>